<evidence type="ECO:0000313" key="2">
    <source>
        <dbReference type="Proteomes" id="UP000308600"/>
    </source>
</evidence>
<accession>A0ACD3AE34</accession>
<reference evidence="1 2" key="1">
    <citation type="journal article" date="2019" name="Nat. Ecol. Evol.">
        <title>Megaphylogeny resolves global patterns of mushroom evolution.</title>
        <authorList>
            <person name="Varga T."/>
            <person name="Krizsan K."/>
            <person name="Foldi C."/>
            <person name="Dima B."/>
            <person name="Sanchez-Garcia M."/>
            <person name="Sanchez-Ramirez S."/>
            <person name="Szollosi G.J."/>
            <person name="Szarkandi J.G."/>
            <person name="Papp V."/>
            <person name="Albert L."/>
            <person name="Andreopoulos W."/>
            <person name="Angelini C."/>
            <person name="Antonin V."/>
            <person name="Barry K.W."/>
            <person name="Bougher N.L."/>
            <person name="Buchanan P."/>
            <person name="Buyck B."/>
            <person name="Bense V."/>
            <person name="Catcheside P."/>
            <person name="Chovatia M."/>
            <person name="Cooper J."/>
            <person name="Damon W."/>
            <person name="Desjardin D."/>
            <person name="Finy P."/>
            <person name="Geml J."/>
            <person name="Haridas S."/>
            <person name="Hughes K."/>
            <person name="Justo A."/>
            <person name="Karasinski D."/>
            <person name="Kautmanova I."/>
            <person name="Kiss B."/>
            <person name="Kocsube S."/>
            <person name="Kotiranta H."/>
            <person name="LaButti K.M."/>
            <person name="Lechner B.E."/>
            <person name="Liimatainen K."/>
            <person name="Lipzen A."/>
            <person name="Lukacs Z."/>
            <person name="Mihaltcheva S."/>
            <person name="Morgado L.N."/>
            <person name="Niskanen T."/>
            <person name="Noordeloos M.E."/>
            <person name="Ohm R.A."/>
            <person name="Ortiz-Santana B."/>
            <person name="Ovrebo C."/>
            <person name="Racz N."/>
            <person name="Riley R."/>
            <person name="Savchenko A."/>
            <person name="Shiryaev A."/>
            <person name="Soop K."/>
            <person name="Spirin V."/>
            <person name="Szebenyi C."/>
            <person name="Tomsovsky M."/>
            <person name="Tulloss R.E."/>
            <person name="Uehling J."/>
            <person name="Grigoriev I.V."/>
            <person name="Vagvolgyi C."/>
            <person name="Papp T."/>
            <person name="Martin F.M."/>
            <person name="Miettinen O."/>
            <person name="Hibbett D.S."/>
            <person name="Nagy L.G."/>
        </authorList>
    </citation>
    <scope>NUCLEOTIDE SEQUENCE [LARGE SCALE GENOMIC DNA]</scope>
    <source>
        <strain evidence="1 2">NL-1719</strain>
    </source>
</reference>
<name>A0ACD3AE34_9AGAR</name>
<dbReference type="Proteomes" id="UP000308600">
    <property type="component" value="Unassembled WGS sequence"/>
</dbReference>
<dbReference type="EMBL" id="ML208499">
    <property type="protein sequence ID" value="TFK63900.1"/>
    <property type="molecule type" value="Genomic_DNA"/>
</dbReference>
<keyword evidence="2" id="KW-1185">Reference proteome</keyword>
<proteinExistence type="predicted"/>
<protein>
    <submittedName>
        <fullName evidence="1">Uncharacterized protein</fullName>
    </submittedName>
</protein>
<organism evidence="1 2">
    <name type="scientific">Pluteus cervinus</name>
    <dbReference type="NCBI Taxonomy" id="181527"/>
    <lineage>
        <taxon>Eukaryota</taxon>
        <taxon>Fungi</taxon>
        <taxon>Dikarya</taxon>
        <taxon>Basidiomycota</taxon>
        <taxon>Agaricomycotina</taxon>
        <taxon>Agaricomycetes</taxon>
        <taxon>Agaricomycetidae</taxon>
        <taxon>Agaricales</taxon>
        <taxon>Pluteineae</taxon>
        <taxon>Pluteaceae</taxon>
        <taxon>Pluteus</taxon>
    </lineage>
</organism>
<evidence type="ECO:0000313" key="1">
    <source>
        <dbReference type="EMBL" id="TFK63900.1"/>
    </source>
</evidence>
<gene>
    <name evidence="1" type="ORF">BDN72DRAFT_847181</name>
</gene>
<sequence>MALLSRLLPLLSFLLIAIVARIYVVRHESKDFSYQSASSGSAKDHRQSVPFAVETHTPTTDDGLEGGQADFTFSVMLLDLDGDITEDIPPVTPQPHPIRVVPRMVALAEAGAVVVHVGLGVVLLHVARVASSGISWRRSEVTFSGNRDGINYRFVGYNLIDMVTLEAAVDEAAAWIESITGAGASADMHYSCFQLHANDKWAGNLRISTKGEEIVVGDCELHHHVYITTMKHK</sequence>